<gene>
    <name evidence="1" type="ORF">GCM10023082_33820</name>
</gene>
<dbReference type="Proteomes" id="UP001499884">
    <property type="component" value="Unassembled WGS sequence"/>
</dbReference>
<organism evidence="1 2">
    <name type="scientific">Streptomyces tremellae</name>
    <dbReference type="NCBI Taxonomy" id="1124239"/>
    <lineage>
        <taxon>Bacteria</taxon>
        <taxon>Bacillati</taxon>
        <taxon>Actinomycetota</taxon>
        <taxon>Actinomycetes</taxon>
        <taxon>Kitasatosporales</taxon>
        <taxon>Streptomycetaceae</taxon>
        <taxon>Streptomyces</taxon>
    </lineage>
</organism>
<protein>
    <recommendedName>
        <fullName evidence="3">Colicin D immunity protein domain-containing protein</fullName>
    </recommendedName>
</protein>
<evidence type="ECO:0000313" key="2">
    <source>
        <dbReference type="Proteomes" id="UP001499884"/>
    </source>
</evidence>
<name>A0ABP7F8Q6_9ACTN</name>
<accession>A0ABP7F8Q6</accession>
<evidence type="ECO:0000313" key="1">
    <source>
        <dbReference type="EMBL" id="GAA3733690.1"/>
    </source>
</evidence>
<dbReference type="RefSeq" id="WP_345647582.1">
    <property type="nucleotide sequence ID" value="NZ_BAABEP010000021.1"/>
</dbReference>
<comment type="caution">
    <text evidence="1">The sequence shown here is derived from an EMBL/GenBank/DDBJ whole genome shotgun (WGS) entry which is preliminary data.</text>
</comment>
<keyword evidence="2" id="KW-1185">Reference proteome</keyword>
<dbReference type="EMBL" id="BAABEP010000021">
    <property type="protein sequence ID" value="GAA3733690.1"/>
    <property type="molecule type" value="Genomic_DNA"/>
</dbReference>
<proteinExistence type="predicted"/>
<sequence length="251" mass="26847">MTDILGEDGWFASWWLRGKEVTPVPAGAELDSALRQRIEAGCRAVEADRIFFADLSGSAASDVRLPLGGCHAVARPPALWMTPGREGAVLFRAAGSAVVAGDGRFLAGAVPEGVDAARASFGRHARALADRHPGLRELAASYPPARPAWQRAEDVDPASSTGQQLALLEHLRNGALGAPEFAKAWWQARREAQRGGERVRGSLAELFGRVFMLLEDYPIDPALAEPGDLSDAGLRAGIEEAWEEFRRGSGT</sequence>
<evidence type="ECO:0008006" key="3">
    <source>
        <dbReference type="Google" id="ProtNLM"/>
    </source>
</evidence>
<reference evidence="2" key="1">
    <citation type="journal article" date="2019" name="Int. J. Syst. Evol. Microbiol.">
        <title>The Global Catalogue of Microorganisms (GCM) 10K type strain sequencing project: providing services to taxonomists for standard genome sequencing and annotation.</title>
        <authorList>
            <consortium name="The Broad Institute Genomics Platform"/>
            <consortium name="The Broad Institute Genome Sequencing Center for Infectious Disease"/>
            <person name="Wu L."/>
            <person name="Ma J."/>
        </authorList>
    </citation>
    <scope>NUCLEOTIDE SEQUENCE [LARGE SCALE GENOMIC DNA]</scope>
    <source>
        <strain evidence="2">JCM 30846</strain>
    </source>
</reference>